<dbReference type="PANTHER" id="PTHR45854:SF1">
    <property type="entry name" value="ARF-GAP WITH SH3 DOMAIN, ANK REPEAT AND PH DOMAIN-CONTAINING PROTEIN 3"/>
    <property type="match status" value="1"/>
</dbReference>
<reference evidence="1" key="2">
    <citation type="submission" date="2025-08" db="UniProtKB">
        <authorList>
            <consortium name="Ensembl"/>
        </authorList>
    </citation>
    <scope>IDENTIFICATION</scope>
</reference>
<evidence type="ECO:0000313" key="1">
    <source>
        <dbReference type="Ensembl" id="ENSCMMP00000017801.1"/>
    </source>
</evidence>
<dbReference type="GO" id="GO:0001726">
    <property type="term" value="C:ruffle"/>
    <property type="evidence" value="ECO:0007669"/>
    <property type="project" value="TreeGrafter"/>
</dbReference>
<keyword evidence="2" id="KW-1185">Reference proteome</keyword>
<dbReference type="GO" id="GO:0005925">
    <property type="term" value="C:focal adhesion"/>
    <property type="evidence" value="ECO:0007669"/>
    <property type="project" value="TreeGrafter"/>
</dbReference>
<dbReference type="Gene3D" id="1.20.1270.60">
    <property type="entry name" value="Arfaptin homology (AH) domain/BAR domain"/>
    <property type="match status" value="2"/>
</dbReference>
<dbReference type="InterPro" id="IPR027267">
    <property type="entry name" value="AH/BAR_dom_sf"/>
</dbReference>
<dbReference type="Proteomes" id="UP000694556">
    <property type="component" value="Chromosome 24"/>
</dbReference>
<dbReference type="AlphaFoldDB" id="A0A8C3CD66"/>
<dbReference type="Ensembl" id="ENSCMMT00000019554.1">
    <property type="protein sequence ID" value="ENSCMMP00000017801.1"/>
    <property type="gene ID" value="ENSCMMG00000011292.1"/>
</dbReference>
<evidence type="ECO:0000313" key="2">
    <source>
        <dbReference type="Proteomes" id="UP000694556"/>
    </source>
</evidence>
<reference evidence="1" key="1">
    <citation type="submission" date="2018-09" db="EMBL/GenBank/DDBJ databases">
        <title>Common duck and Muscovy duck high density SNP chip.</title>
        <authorList>
            <person name="Vignal A."/>
            <person name="Thebault N."/>
            <person name="Warren W.C."/>
        </authorList>
    </citation>
    <scope>NUCLEOTIDE SEQUENCE [LARGE SCALE GENOMIC DNA]</scope>
</reference>
<dbReference type="SUPFAM" id="SSF103657">
    <property type="entry name" value="BAR/IMD domain-like"/>
    <property type="match status" value="2"/>
</dbReference>
<dbReference type="InterPro" id="IPR043593">
    <property type="entry name" value="ASAP"/>
</dbReference>
<organism evidence="1 2">
    <name type="scientific">Cairina moschata</name>
    <name type="common">Muscovy duck</name>
    <dbReference type="NCBI Taxonomy" id="8855"/>
    <lineage>
        <taxon>Eukaryota</taxon>
        <taxon>Metazoa</taxon>
        <taxon>Chordata</taxon>
        <taxon>Craniata</taxon>
        <taxon>Vertebrata</taxon>
        <taxon>Euteleostomi</taxon>
        <taxon>Archelosauria</taxon>
        <taxon>Archosauria</taxon>
        <taxon>Dinosauria</taxon>
        <taxon>Saurischia</taxon>
        <taxon>Theropoda</taxon>
        <taxon>Coelurosauria</taxon>
        <taxon>Aves</taxon>
        <taxon>Neognathae</taxon>
        <taxon>Galloanserae</taxon>
        <taxon>Anseriformes</taxon>
        <taxon>Anatidae</taxon>
        <taxon>Anatinae</taxon>
        <taxon>Cairina</taxon>
    </lineage>
</organism>
<sequence>MPEQISVAEFLAVTGEDLSSPAAAAFASKMQKCRGAVGALEESLDGDQAVLQRIRKYVKAIHVSGLTHVDNEEQYSEALENFGNNHLSQNNHELSTGFLNLAVFTREVTALFKNLVQNLNNIVSFPLDSLLKGQLKDGRLVSPQPWFLGCRAPAWGQNATAPGTRLVARSKGQRRSGDVPAAGDGALAQRCKAKPSLLGRGFGAAGSVPVPSPPLTAAVPSLLSLQDSKKQIEKAWKDYETKVGKMEKEKERARLAGVIQAEPLAAELAEDMQKERRLFQLHMCEYLLKASESQMKQGPDFLQSLIKFFHAQHK</sequence>
<protein>
    <submittedName>
        <fullName evidence="1">Uncharacterized protein</fullName>
    </submittedName>
</protein>
<dbReference type="GO" id="GO:0051492">
    <property type="term" value="P:regulation of stress fiber assembly"/>
    <property type="evidence" value="ECO:0007669"/>
    <property type="project" value="TreeGrafter"/>
</dbReference>
<accession>A0A8C3CD66</accession>
<dbReference type="GO" id="GO:0005096">
    <property type="term" value="F:GTPase activator activity"/>
    <property type="evidence" value="ECO:0007669"/>
    <property type="project" value="InterPro"/>
</dbReference>
<reference evidence="1" key="3">
    <citation type="submission" date="2025-09" db="UniProtKB">
        <authorList>
            <consortium name="Ensembl"/>
        </authorList>
    </citation>
    <scope>IDENTIFICATION</scope>
</reference>
<name>A0A8C3CD66_CAIMO</name>
<proteinExistence type="predicted"/>
<dbReference type="PANTHER" id="PTHR45854">
    <property type="entry name" value="ASAP FAMILY MEMBER"/>
    <property type="match status" value="1"/>
</dbReference>